<evidence type="ECO:0000259" key="15">
    <source>
        <dbReference type="Pfam" id="PF02910"/>
    </source>
</evidence>
<evidence type="ECO:0000256" key="11">
    <source>
        <dbReference type="PIRSR" id="PIRSR611281-3"/>
    </source>
</evidence>
<keyword evidence="6 13" id="KW-0249">Electron transport</keyword>
<name>A0A7R8V045_HERIL</name>
<dbReference type="InterPro" id="IPR036188">
    <property type="entry name" value="FAD/NAD-bd_sf"/>
</dbReference>
<feature type="binding site" evidence="11">
    <location>
        <position position="267"/>
    </location>
    <ligand>
        <name>FAD</name>
        <dbReference type="ChEBI" id="CHEBI:57692"/>
    </ligand>
</feature>
<feature type="binding site" evidence="10">
    <location>
        <position position="444"/>
    </location>
    <ligand>
        <name>substrate</name>
    </ligand>
</feature>
<evidence type="ECO:0000256" key="4">
    <source>
        <dbReference type="ARBA" id="ARBA00022630"/>
    </source>
</evidence>
<comment type="catalytic activity">
    <reaction evidence="13">
        <text>a quinone + succinate = fumarate + a quinol</text>
        <dbReference type="Rhea" id="RHEA:40523"/>
        <dbReference type="ChEBI" id="CHEBI:24646"/>
        <dbReference type="ChEBI" id="CHEBI:29806"/>
        <dbReference type="ChEBI" id="CHEBI:30031"/>
        <dbReference type="ChEBI" id="CHEBI:132124"/>
        <dbReference type="EC" id="1.3.5.1"/>
    </reaction>
</comment>
<dbReference type="NCBIfam" id="TIGR01816">
    <property type="entry name" value="sdhA_forward"/>
    <property type="match status" value="1"/>
</dbReference>
<feature type="binding site" evidence="11">
    <location>
        <begin position="83"/>
        <end position="98"/>
    </location>
    <ligand>
        <name>FAD</name>
        <dbReference type="ChEBI" id="CHEBI:57692"/>
    </ligand>
</feature>
<feature type="modified residue" description="Tele-8alpha-FAD histidine" evidence="12">
    <location>
        <position position="91"/>
    </location>
</feature>
<dbReference type="SUPFAM" id="SSF56425">
    <property type="entry name" value="Succinate dehydrogenase/fumarate reductase flavoprotein, catalytic domain"/>
    <property type="match status" value="1"/>
</dbReference>
<dbReference type="InterPro" id="IPR015939">
    <property type="entry name" value="Fum_Rdtase/Succ_DH_flav-like_C"/>
</dbReference>
<feature type="binding site" evidence="10">
    <location>
        <position position="399"/>
    </location>
    <ligand>
        <name>substrate</name>
    </ligand>
</feature>
<evidence type="ECO:0000256" key="7">
    <source>
        <dbReference type="ARBA" id="ARBA00023002"/>
    </source>
</evidence>
<organism evidence="16 17">
    <name type="scientific">Hermetia illucens</name>
    <name type="common">Black soldier fly</name>
    <dbReference type="NCBI Taxonomy" id="343691"/>
    <lineage>
        <taxon>Eukaryota</taxon>
        <taxon>Metazoa</taxon>
        <taxon>Ecdysozoa</taxon>
        <taxon>Arthropoda</taxon>
        <taxon>Hexapoda</taxon>
        <taxon>Insecta</taxon>
        <taxon>Pterygota</taxon>
        <taxon>Neoptera</taxon>
        <taxon>Endopterygota</taxon>
        <taxon>Diptera</taxon>
        <taxon>Brachycera</taxon>
        <taxon>Stratiomyomorpha</taxon>
        <taxon>Stratiomyidae</taxon>
        <taxon>Hermetiinae</taxon>
        <taxon>Hermetia</taxon>
    </lineage>
</organism>
<dbReference type="PIRSF" id="PIRSF000171">
    <property type="entry name" value="SDHA_APRA_LASPO"/>
    <property type="match status" value="1"/>
</dbReference>
<dbReference type="InterPro" id="IPR037099">
    <property type="entry name" value="Fum_R/Succ_DH_flav-like_C_sf"/>
</dbReference>
<sequence>MKAFSFGRRVFPVKRLQSIFANSIRGAHELNCDAKHETASTTFPKTYKVVDHSYDAIVIGAGGAGLRACYELGMNGYKVAVITKMFPTRSHTVAAQGGVNAALGNMGQDDWKYHMYDTVKGSDWLGDQDAISYMTHEAPRTILELENIGVPFSRTKEGKIYQRSFGGQSLEYGKGGKAVRTCAAADRTGHAILHGLYGRSLLYDVDYFLEYFVMDLLFDQEGCRGAIALCLEDGLIHRFMAKNTIIATGGFGRIYFSCTAAHMCTGDGCSMILRQGLPLQDCEFVQFHPTGLYPVGILMTEGARGEGGYLVNSEGERFMERYAPNAKDLASRDVVSRAITLEIQEGRGVGKDKDHMHLQLHHLDPKVLHERLPGISESAKIFAGIDVTSENIPIIPTCHYTMGGIPTNYKGQVLSVDSNCNDCFVPGLYACGECSAASVHGANRLGANSLLEVIIFGEACARDIMKNDKPGADFLCLSEDAGEKSIANLDWIRSAKGDIPPADLQLEMQKTMQTYAGVFRIEKLLQEGICKVIECYQKFASLKLTDRNLIWNTELVEAMELQNLLDLAMVTISGAENRKESRGAHAREDFKERLDEYDYSKPVLTQQKREIEFHWRKHTLAWIDKKGTVTFKYRPVIDCPIYKDVEPIPPAVRSY</sequence>
<dbReference type="InParanoid" id="A0A7R8V045"/>
<keyword evidence="7 13" id="KW-0560">Oxidoreductase</keyword>
<dbReference type="AlphaFoldDB" id="A0A7R8V045"/>
<dbReference type="Pfam" id="PF00890">
    <property type="entry name" value="FAD_binding_2"/>
    <property type="match status" value="1"/>
</dbReference>
<keyword evidence="4 11" id="KW-0285">Flavoprotein</keyword>
<evidence type="ECO:0000259" key="14">
    <source>
        <dbReference type="Pfam" id="PF00890"/>
    </source>
</evidence>
<keyword evidence="3 13" id="KW-0813">Transport</keyword>
<dbReference type="GO" id="GO:0008177">
    <property type="term" value="F:succinate dehydrogenase (quinone) activity"/>
    <property type="evidence" value="ECO:0007669"/>
    <property type="project" value="UniProtKB-EC"/>
</dbReference>
<evidence type="ECO:0000256" key="3">
    <source>
        <dbReference type="ARBA" id="ARBA00022448"/>
    </source>
</evidence>
<dbReference type="OrthoDB" id="71672at2759"/>
<evidence type="ECO:0000256" key="9">
    <source>
        <dbReference type="PIRSR" id="PIRSR000171-1"/>
    </source>
</evidence>
<dbReference type="InterPro" id="IPR003952">
    <property type="entry name" value="FRD_SDH_FAD_BS"/>
</dbReference>
<evidence type="ECO:0000313" key="16">
    <source>
        <dbReference type="EMBL" id="CAD7089139.1"/>
    </source>
</evidence>
<dbReference type="FunFam" id="3.90.700.10:FF:000001">
    <property type="entry name" value="Mitochondrial succinate dehydrogenase flavoprotein subunit"/>
    <property type="match status" value="1"/>
</dbReference>
<dbReference type="Proteomes" id="UP000594454">
    <property type="component" value="Chromosome 4"/>
</dbReference>
<proteinExistence type="inferred from homology"/>
<keyword evidence="17" id="KW-1185">Reference proteome</keyword>
<evidence type="ECO:0000256" key="1">
    <source>
        <dbReference type="ARBA" id="ARBA00004170"/>
    </source>
</evidence>
<dbReference type="Gene3D" id="3.90.700.10">
    <property type="entry name" value="Succinate dehydrogenase/fumarate reductase flavoprotein, catalytic domain"/>
    <property type="match status" value="1"/>
</dbReference>
<dbReference type="SUPFAM" id="SSF46977">
    <property type="entry name" value="Succinate dehydrogenase/fumarate reductase flavoprotein C-terminal domain"/>
    <property type="match status" value="1"/>
</dbReference>
<feature type="binding site" evidence="10">
    <location>
        <position position="300"/>
    </location>
    <ligand>
        <name>substrate</name>
    </ligand>
</feature>
<dbReference type="GO" id="GO:0006121">
    <property type="term" value="P:mitochondrial electron transport, succinate to ubiquinone"/>
    <property type="evidence" value="ECO:0007669"/>
    <property type="project" value="TreeGrafter"/>
</dbReference>
<feature type="binding site" evidence="11">
    <location>
        <begin position="449"/>
        <end position="450"/>
    </location>
    <ligand>
        <name>FAD</name>
        <dbReference type="ChEBI" id="CHEBI:57692"/>
    </ligand>
</feature>
<dbReference type="PANTHER" id="PTHR11632">
    <property type="entry name" value="SUCCINATE DEHYDROGENASE 2 FLAVOPROTEIN SUBUNIT"/>
    <property type="match status" value="1"/>
</dbReference>
<dbReference type="Gene3D" id="4.10.80.40">
    <property type="entry name" value="succinate dehydrogenase protein domain"/>
    <property type="match status" value="1"/>
</dbReference>
<dbReference type="PANTHER" id="PTHR11632:SF51">
    <property type="entry name" value="SUCCINATE DEHYDROGENASE [UBIQUINONE] FLAVOPROTEIN SUBUNIT, MITOCHONDRIAL"/>
    <property type="match status" value="1"/>
</dbReference>
<comment type="pathway">
    <text evidence="13">Carbohydrate metabolism; tricarboxylic acid cycle; fumarate from succinate (eukaryal route): step 1/1.</text>
</comment>
<dbReference type="FunFam" id="1.20.58.100:FF:000001">
    <property type="entry name" value="Succinate dehydrogenase flavoprotein subunit (SdhA)"/>
    <property type="match status" value="1"/>
</dbReference>
<feature type="binding site" evidence="10">
    <location>
        <position position="288"/>
    </location>
    <ligand>
        <name>substrate</name>
    </ligand>
</feature>
<feature type="domain" description="FAD-dependent oxidoreductase 2 FAD-binding" evidence="14">
    <location>
        <begin position="55"/>
        <end position="450"/>
    </location>
</feature>
<dbReference type="GO" id="GO:0005743">
    <property type="term" value="C:mitochondrial inner membrane"/>
    <property type="evidence" value="ECO:0007669"/>
    <property type="project" value="UniProtKB-SubCell"/>
</dbReference>
<dbReference type="InterPro" id="IPR027477">
    <property type="entry name" value="Succ_DH/fumarate_Rdtase_cat_sf"/>
</dbReference>
<dbReference type="Gene3D" id="3.50.50.60">
    <property type="entry name" value="FAD/NAD(P)-binding domain"/>
    <property type="match status" value="1"/>
</dbReference>
<feature type="binding site" evidence="11">
    <location>
        <position position="433"/>
    </location>
    <ligand>
        <name>FAD</name>
        <dbReference type="ChEBI" id="CHEBI:57692"/>
    </ligand>
</feature>
<comment type="subcellular location">
    <subcellularLocation>
        <location evidence="1">Membrane</location>
        <topology evidence="1">Peripheral membrane protein</topology>
    </subcellularLocation>
    <subcellularLocation>
        <location evidence="13">Mitochondrion inner membrane</location>
        <topology evidence="13">Peripheral membrane protein</topology>
        <orientation evidence="13">Matrix side</orientation>
    </subcellularLocation>
</comment>
<dbReference type="UniPathway" id="UPA00223">
    <property type="reaction ID" value="UER01006"/>
</dbReference>
<evidence type="ECO:0000256" key="10">
    <source>
        <dbReference type="PIRSR" id="PIRSR611281-2"/>
    </source>
</evidence>
<dbReference type="InterPro" id="IPR003953">
    <property type="entry name" value="FAD-dep_OxRdtase_2_FAD-bd"/>
</dbReference>
<evidence type="ECO:0000256" key="6">
    <source>
        <dbReference type="ARBA" id="ARBA00022982"/>
    </source>
</evidence>
<evidence type="ECO:0000256" key="13">
    <source>
        <dbReference type="RuleBase" id="RU362051"/>
    </source>
</evidence>
<feature type="binding site" evidence="11">
    <location>
        <begin position="60"/>
        <end position="65"/>
    </location>
    <ligand>
        <name>FAD</name>
        <dbReference type="ChEBI" id="CHEBI:57692"/>
    </ligand>
</feature>
<comment type="cofactor">
    <cofactor evidence="11">
        <name>FAD</name>
        <dbReference type="ChEBI" id="CHEBI:57692"/>
    </cofactor>
    <text evidence="11">Flavinylated by SdhE, about 5% flavinylation occurs in the absence of SdhE.</text>
</comment>
<comment type="function">
    <text evidence="13">Flavoprotein (FP) subunit of succinate dehydrogenase (SDH) that is involved in complex II of the mitochondrial electron transport chain and is responsible for transferring electrons from succinate to ubiquinone (coenzyme Q).</text>
</comment>
<dbReference type="GO" id="GO:0009055">
    <property type="term" value="F:electron transfer activity"/>
    <property type="evidence" value="ECO:0007669"/>
    <property type="project" value="TreeGrafter"/>
</dbReference>
<accession>A0A7R8V045</accession>
<gene>
    <name evidence="16" type="ORF">HERILL_LOCUS11713</name>
</gene>
<evidence type="ECO:0000256" key="2">
    <source>
        <dbReference type="ARBA" id="ARBA00008040"/>
    </source>
</evidence>
<dbReference type="EMBL" id="LR899012">
    <property type="protein sequence ID" value="CAD7089139.1"/>
    <property type="molecule type" value="Genomic_DNA"/>
</dbReference>
<dbReference type="GO" id="GO:0006099">
    <property type="term" value="P:tricarboxylic acid cycle"/>
    <property type="evidence" value="ECO:0007669"/>
    <property type="project" value="UniProtKB-UniPathway"/>
</dbReference>
<evidence type="ECO:0000256" key="5">
    <source>
        <dbReference type="ARBA" id="ARBA00022827"/>
    </source>
</evidence>
<dbReference type="InterPro" id="IPR011281">
    <property type="entry name" value="Succ_DH_flav_su_fwd"/>
</dbReference>
<keyword evidence="13" id="KW-0816">Tricarboxylic acid cycle</keyword>
<comment type="similarity">
    <text evidence="2 13">Belongs to the FAD-dependent oxidoreductase 2 family. FRD/SDH subfamily.</text>
</comment>
<keyword evidence="5 11" id="KW-0274">FAD</keyword>
<dbReference type="SUPFAM" id="SSF51905">
    <property type="entry name" value="FAD/NAD(P)-binding domain"/>
    <property type="match status" value="1"/>
</dbReference>
<feature type="domain" description="Fumarate reductase/succinate dehydrogenase flavoprotein-like C-terminal" evidence="15">
    <location>
        <begin position="506"/>
        <end position="655"/>
    </location>
</feature>
<evidence type="ECO:0000256" key="8">
    <source>
        <dbReference type="ARBA" id="ARBA00023136"/>
    </source>
</evidence>
<dbReference type="GO" id="GO:0050660">
    <property type="term" value="F:flavin adenine dinucleotide binding"/>
    <property type="evidence" value="ECO:0007669"/>
    <property type="project" value="InterPro"/>
</dbReference>
<evidence type="ECO:0000256" key="12">
    <source>
        <dbReference type="PIRSR" id="PIRSR611281-4"/>
    </source>
</evidence>
<keyword evidence="13" id="KW-0809">Transit peptide</keyword>
<dbReference type="Pfam" id="PF02910">
    <property type="entry name" value="Succ_DH_flav_C"/>
    <property type="match status" value="1"/>
</dbReference>
<dbReference type="Gene3D" id="1.20.58.100">
    <property type="entry name" value="Fumarate reductase/succinate dehydrogenase flavoprotein-like, C-terminal domain"/>
    <property type="match status" value="1"/>
</dbReference>
<dbReference type="InterPro" id="IPR030664">
    <property type="entry name" value="SdhA/FrdA/AprA"/>
</dbReference>
<dbReference type="EC" id="1.3.5.1" evidence="13"/>
<dbReference type="InterPro" id="IPR014006">
    <property type="entry name" value="Succ_Dhase_FrdA_Gneg"/>
</dbReference>
<evidence type="ECO:0000313" key="17">
    <source>
        <dbReference type="Proteomes" id="UP000594454"/>
    </source>
</evidence>
<dbReference type="NCBIfam" id="TIGR01812">
    <property type="entry name" value="sdhA_frdA_Gneg"/>
    <property type="match status" value="1"/>
</dbReference>
<reference evidence="16 17" key="1">
    <citation type="submission" date="2020-11" db="EMBL/GenBank/DDBJ databases">
        <authorList>
            <person name="Wallbank WR R."/>
            <person name="Pardo Diaz C."/>
            <person name="Kozak K."/>
            <person name="Martin S."/>
            <person name="Jiggins C."/>
            <person name="Moest M."/>
            <person name="Warren A I."/>
            <person name="Generalovic N T."/>
            <person name="Byers J.R.P. K."/>
            <person name="Montejo-Kovacevich G."/>
            <person name="Yen C E."/>
        </authorList>
    </citation>
    <scope>NUCLEOTIDE SEQUENCE [LARGE SCALE GENOMIC DNA]</scope>
</reference>
<keyword evidence="8 13" id="KW-0472">Membrane</keyword>
<dbReference type="PROSITE" id="PS00504">
    <property type="entry name" value="FRD_SDH_FAD_BINDING"/>
    <property type="match status" value="1"/>
</dbReference>
<feature type="active site" description="Proton acceptor" evidence="9">
    <location>
        <position position="332"/>
    </location>
</feature>
<protein>
    <recommendedName>
        <fullName evidence="13">Succinate dehydrogenase [ubiquinone] flavoprotein subunit, mitochondrial</fullName>
        <ecNumber evidence="13">1.3.5.1</ecNumber>
    </recommendedName>
</protein>